<comment type="caution">
    <text evidence="1">The sequence shown here is derived from an EMBL/GenBank/DDBJ whole genome shotgun (WGS) entry which is preliminary data.</text>
</comment>
<dbReference type="Proteomes" id="UP000265703">
    <property type="component" value="Unassembled WGS sequence"/>
</dbReference>
<dbReference type="SUPFAM" id="SSF52047">
    <property type="entry name" value="RNI-like"/>
    <property type="match status" value="1"/>
</dbReference>
<dbReference type="OrthoDB" id="550575at2759"/>
<evidence type="ECO:0000313" key="1">
    <source>
        <dbReference type="EMBL" id="RIA81275.1"/>
    </source>
</evidence>
<evidence type="ECO:0008006" key="3">
    <source>
        <dbReference type="Google" id="ProtNLM"/>
    </source>
</evidence>
<dbReference type="STRING" id="658196.A0A397SAE6"/>
<dbReference type="AlphaFoldDB" id="A0A397SAE6"/>
<dbReference type="PANTHER" id="PTHR38926:SF72">
    <property type="entry name" value="IM:7136021-RELATED"/>
    <property type="match status" value="1"/>
</dbReference>
<gene>
    <name evidence="1" type="ORF">C1645_837269</name>
</gene>
<accession>A0A397SAE6</accession>
<proteinExistence type="predicted"/>
<name>A0A397SAE6_9GLOM</name>
<dbReference type="EMBL" id="QKYT01000820">
    <property type="protein sequence ID" value="RIA81275.1"/>
    <property type="molecule type" value="Genomic_DNA"/>
</dbReference>
<dbReference type="PANTHER" id="PTHR38926">
    <property type="entry name" value="F-BOX DOMAIN CONTAINING PROTEIN, EXPRESSED"/>
    <property type="match status" value="1"/>
</dbReference>
<organism evidence="1 2">
    <name type="scientific">Glomus cerebriforme</name>
    <dbReference type="NCBI Taxonomy" id="658196"/>
    <lineage>
        <taxon>Eukaryota</taxon>
        <taxon>Fungi</taxon>
        <taxon>Fungi incertae sedis</taxon>
        <taxon>Mucoromycota</taxon>
        <taxon>Glomeromycotina</taxon>
        <taxon>Glomeromycetes</taxon>
        <taxon>Glomerales</taxon>
        <taxon>Glomeraceae</taxon>
        <taxon>Glomus</taxon>
    </lineage>
</organism>
<dbReference type="InterPro" id="IPR032675">
    <property type="entry name" value="LRR_dom_sf"/>
</dbReference>
<keyword evidence="2" id="KW-1185">Reference proteome</keyword>
<evidence type="ECO:0000313" key="2">
    <source>
        <dbReference type="Proteomes" id="UP000265703"/>
    </source>
</evidence>
<sequence length="496" mass="58286">MSCQLPADCLNEIFEYLSDKKTLHSLLFVNRFSCKVSVRILWENIWKNIWINRINCKQNLRVTSSILSTLVACLPNESKEFLFKKEIFISAPTSKSPLFNYPSFCKVLSIDNICLTINNGLKETPITSLSLKDRNFLVINEIIKMFIIQISSLKKLTFNDYAYLITPNEISTYFSEAIDYLSDLSELHCSLSVPSEFFYHLSKKCHNLHSLTIDMNYKYTENSKFPDELKELISLQNNLKDIKLSAYYEENWTEITQTLTKHSNTLTKLHLNCYCINNLSVSFIASFLNLQEIKFSSGSPIFIERIQFRDFEKLKDVTFPKLQYLSIPYSCTKPEYIIKFLENNGKNLKKFYVKEVNYSLNLSIAKFCPNLKKLSIMCNIELDTLKIIFNSCQYLKNIKIWCGTYWLKEKEILETIAKHSPKNFCKLKIYNCSNSELLLEDLESFFINWNNRELLTLIIINKYSCISLEENEENMKIIEKYKNLGIIKKFEIKNYY</sequence>
<protein>
    <recommendedName>
        <fullName evidence="3">F-box domain-containing protein</fullName>
    </recommendedName>
</protein>
<dbReference type="Gene3D" id="3.80.10.10">
    <property type="entry name" value="Ribonuclease Inhibitor"/>
    <property type="match status" value="1"/>
</dbReference>
<reference evidence="1 2" key="1">
    <citation type="submission" date="2018-06" db="EMBL/GenBank/DDBJ databases">
        <title>Comparative genomics reveals the genomic features of Rhizophagus irregularis, R. cerebriforme, R. diaphanum and Gigaspora rosea, and their symbiotic lifestyle signature.</title>
        <authorList>
            <person name="Morin E."/>
            <person name="San Clemente H."/>
            <person name="Chen E.C.H."/>
            <person name="De La Providencia I."/>
            <person name="Hainaut M."/>
            <person name="Kuo A."/>
            <person name="Kohler A."/>
            <person name="Murat C."/>
            <person name="Tang N."/>
            <person name="Roy S."/>
            <person name="Loubradou J."/>
            <person name="Henrissat B."/>
            <person name="Grigoriev I.V."/>
            <person name="Corradi N."/>
            <person name="Roux C."/>
            <person name="Martin F.M."/>
        </authorList>
    </citation>
    <scope>NUCLEOTIDE SEQUENCE [LARGE SCALE GENOMIC DNA]</scope>
    <source>
        <strain evidence="1 2">DAOM 227022</strain>
    </source>
</reference>